<accession>A0A6J4LG68</accession>
<feature type="non-terminal residue" evidence="1">
    <location>
        <position position="1"/>
    </location>
</feature>
<evidence type="ECO:0000313" key="1">
    <source>
        <dbReference type="EMBL" id="CAA9331281.1"/>
    </source>
</evidence>
<name>A0A6J4LG68_9BACT</name>
<dbReference type="EMBL" id="CADCTV010000450">
    <property type="protein sequence ID" value="CAA9331281.1"/>
    <property type="molecule type" value="Genomic_DNA"/>
</dbReference>
<proteinExistence type="predicted"/>
<gene>
    <name evidence="1" type="ORF">AVDCRST_MAG89-2136</name>
</gene>
<sequence>STAKRMEDPHSNLGRTVRCVQNKGYEVDLRIGRVYQMLPDPVGERRGFLRVVDETGDDFMFPKRCFVAADAGHPEESLMRHAF</sequence>
<organism evidence="1">
    <name type="scientific">uncultured Gemmatimonadota bacterium</name>
    <dbReference type="NCBI Taxonomy" id="203437"/>
    <lineage>
        <taxon>Bacteria</taxon>
        <taxon>Pseudomonadati</taxon>
        <taxon>Gemmatimonadota</taxon>
        <taxon>environmental samples</taxon>
    </lineage>
</organism>
<dbReference type="AlphaFoldDB" id="A0A6J4LG68"/>
<protein>
    <submittedName>
        <fullName evidence="1">Uncharacterized protein</fullName>
    </submittedName>
</protein>
<reference evidence="1" key="1">
    <citation type="submission" date="2020-02" db="EMBL/GenBank/DDBJ databases">
        <authorList>
            <person name="Meier V. D."/>
        </authorList>
    </citation>
    <scope>NUCLEOTIDE SEQUENCE</scope>
    <source>
        <strain evidence="1">AVDCRST_MAG89</strain>
    </source>
</reference>